<feature type="transmembrane region" description="Helical" evidence="1">
    <location>
        <begin position="52"/>
        <end position="74"/>
    </location>
</feature>
<keyword evidence="1" id="KW-1133">Transmembrane helix</keyword>
<keyword evidence="3" id="KW-1185">Reference proteome</keyword>
<evidence type="ECO:0000313" key="3">
    <source>
        <dbReference type="Proteomes" id="UP000595224"/>
    </source>
</evidence>
<name>A0A7T3RCE8_9SPIR</name>
<feature type="transmembrane region" description="Helical" evidence="1">
    <location>
        <begin position="81"/>
        <end position="99"/>
    </location>
</feature>
<dbReference type="RefSeq" id="WP_198442313.1">
    <property type="nucleotide sequence ID" value="NZ_CBCSHE010000014.1"/>
</dbReference>
<feature type="transmembrane region" description="Helical" evidence="1">
    <location>
        <begin position="12"/>
        <end position="32"/>
    </location>
</feature>
<reference evidence="2 3" key="1">
    <citation type="submission" date="2020-11" db="EMBL/GenBank/DDBJ databases">
        <title>Treponema Peruensis nv. sp., first commensal Treponema isolated from human feces.</title>
        <authorList>
            <person name="Belkhou C."/>
            <person name="Raes J."/>
        </authorList>
    </citation>
    <scope>NUCLEOTIDE SEQUENCE [LARGE SCALE GENOMIC DNA]</scope>
    <source>
        <strain evidence="2 3">RCC2812</strain>
    </source>
</reference>
<sequence>MAKKKVNIMDYLFLIGMLVTAVGFFLPLTSHFGGNANGNSAFSIITGSGKGLVKVGSIITLAGAVAGIILSFVNLGKSQKIAKLVSLIVSVAGGLYIFFNMSSLGKDIVKFAAKISGSGFGAGFYIIIAGWIIALIGWITSRR</sequence>
<dbReference type="AlphaFoldDB" id="A0A7T3RCE8"/>
<proteinExistence type="predicted"/>
<gene>
    <name evidence="2" type="ORF">IWA51_10005</name>
</gene>
<dbReference type="KEGG" id="tper:IWA51_10005"/>
<evidence type="ECO:0000256" key="1">
    <source>
        <dbReference type="SAM" id="Phobius"/>
    </source>
</evidence>
<keyword evidence="1" id="KW-0812">Transmembrane</keyword>
<keyword evidence="1" id="KW-0472">Membrane</keyword>
<feature type="transmembrane region" description="Helical" evidence="1">
    <location>
        <begin position="119"/>
        <end position="139"/>
    </location>
</feature>
<evidence type="ECO:0000313" key="2">
    <source>
        <dbReference type="EMBL" id="QQA00589.1"/>
    </source>
</evidence>
<accession>A0A7T3RCE8</accession>
<dbReference type="Proteomes" id="UP000595224">
    <property type="component" value="Chromosome"/>
</dbReference>
<organism evidence="2 3">
    <name type="scientific">Treponema peruense</name>
    <dbReference type="NCBI Taxonomy" id="2787628"/>
    <lineage>
        <taxon>Bacteria</taxon>
        <taxon>Pseudomonadati</taxon>
        <taxon>Spirochaetota</taxon>
        <taxon>Spirochaetia</taxon>
        <taxon>Spirochaetales</taxon>
        <taxon>Treponemataceae</taxon>
        <taxon>Treponema</taxon>
    </lineage>
</organism>
<dbReference type="EMBL" id="CP064936">
    <property type="protein sequence ID" value="QQA00589.1"/>
    <property type="molecule type" value="Genomic_DNA"/>
</dbReference>
<protein>
    <submittedName>
        <fullName evidence="2">Uncharacterized protein</fullName>
    </submittedName>
</protein>